<evidence type="ECO:0000256" key="2">
    <source>
        <dbReference type="ARBA" id="ARBA00022741"/>
    </source>
</evidence>
<evidence type="ECO:0000256" key="3">
    <source>
        <dbReference type="ARBA" id="ARBA00022840"/>
    </source>
</evidence>
<dbReference type="EMBL" id="DAKRPA010000009">
    <property type="protein sequence ID" value="DBA04377.1"/>
    <property type="molecule type" value="Genomic_DNA"/>
</dbReference>
<dbReference type="PANTHER" id="PTHR19211:SF134">
    <property type="entry name" value="ABC TRANSPORTER DOMAIN-CONTAINING PROTEIN"/>
    <property type="match status" value="1"/>
</dbReference>
<dbReference type="FunFam" id="3.40.50.300:FF:000104">
    <property type="entry name" value="ATP-binding cassette sub-family F member 3"/>
    <property type="match status" value="1"/>
</dbReference>
<dbReference type="PANTHER" id="PTHR19211">
    <property type="entry name" value="ATP-BINDING TRANSPORT PROTEIN-RELATED"/>
    <property type="match status" value="1"/>
</dbReference>
<dbReference type="SMART" id="SM00327">
    <property type="entry name" value="VWA"/>
    <property type="match status" value="1"/>
</dbReference>
<dbReference type="InterPro" id="IPR003593">
    <property type="entry name" value="AAA+_ATPase"/>
</dbReference>
<dbReference type="Proteomes" id="UP001146120">
    <property type="component" value="Unassembled WGS sequence"/>
</dbReference>
<dbReference type="SUPFAM" id="SSF52540">
    <property type="entry name" value="P-loop containing nucleoside triphosphate hydrolases"/>
    <property type="match status" value="3"/>
</dbReference>
<dbReference type="InterPro" id="IPR032781">
    <property type="entry name" value="ABC_tran_Xtn"/>
</dbReference>
<evidence type="ECO:0000259" key="5">
    <source>
        <dbReference type="PROSITE" id="PS50893"/>
    </source>
</evidence>
<gene>
    <name evidence="6" type="ORF">N0F65_002139</name>
</gene>
<dbReference type="InterPro" id="IPR036465">
    <property type="entry name" value="vWFA_dom_sf"/>
</dbReference>
<proteinExistence type="predicted"/>
<dbReference type="PROSITE" id="PS00211">
    <property type="entry name" value="ABC_TRANSPORTER_1"/>
    <property type="match status" value="1"/>
</dbReference>
<dbReference type="CDD" id="cd03221">
    <property type="entry name" value="ABCF_EF-3"/>
    <property type="match status" value="2"/>
</dbReference>
<comment type="caution">
    <text evidence="6">The sequence shown here is derived from an EMBL/GenBank/DDBJ whole genome shotgun (WGS) entry which is preliminary data.</text>
</comment>
<feature type="domain" description="ABC transporter" evidence="5">
    <location>
        <begin position="2351"/>
        <end position="2561"/>
    </location>
</feature>
<dbReference type="Pfam" id="PF12848">
    <property type="entry name" value="ABC_tran_Xtn"/>
    <property type="match status" value="1"/>
</dbReference>
<reference evidence="6" key="2">
    <citation type="journal article" date="2023" name="Microbiol Resour">
        <title>Decontamination and Annotation of the Draft Genome Sequence of the Oomycete Lagenidium giganteum ARSEF 373.</title>
        <authorList>
            <person name="Morgan W.R."/>
            <person name="Tartar A."/>
        </authorList>
    </citation>
    <scope>NUCLEOTIDE SEQUENCE</scope>
    <source>
        <strain evidence="6">ARSEF 373</strain>
    </source>
</reference>
<dbReference type="InterPro" id="IPR050611">
    <property type="entry name" value="ABCF"/>
</dbReference>
<dbReference type="PROSITE" id="PS50893">
    <property type="entry name" value="ABC_TRANSPORTER_2"/>
    <property type="match status" value="2"/>
</dbReference>
<evidence type="ECO:0000313" key="6">
    <source>
        <dbReference type="EMBL" id="DBA04377.1"/>
    </source>
</evidence>
<dbReference type="PROSITE" id="PS50234">
    <property type="entry name" value="VWFA"/>
    <property type="match status" value="1"/>
</dbReference>
<dbReference type="InterPro" id="IPR003439">
    <property type="entry name" value="ABC_transporter-like_ATP-bd"/>
</dbReference>
<feature type="domain" description="ABC transporter" evidence="5">
    <location>
        <begin position="2034"/>
        <end position="2281"/>
    </location>
</feature>
<protein>
    <recommendedName>
        <fullName evidence="8">VWFA domain-containing protein</fullName>
    </recommendedName>
</protein>
<dbReference type="SUPFAM" id="SSF53300">
    <property type="entry name" value="vWA-like"/>
    <property type="match status" value="1"/>
</dbReference>
<name>A0AAV2ZH84_9STRA</name>
<evidence type="ECO:0000313" key="7">
    <source>
        <dbReference type="Proteomes" id="UP001146120"/>
    </source>
</evidence>
<keyword evidence="1" id="KW-0677">Repeat</keyword>
<dbReference type="CDD" id="cd00198">
    <property type="entry name" value="vWFA"/>
    <property type="match status" value="1"/>
</dbReference>
<evidence type="ECO:0008006" key="8">
    <source>
        <dbReference type="Google" id="ProtNLM"/>
    </source>
</evidence>
<dbReference type="GO" id="GO:0016887">
    <property type="term" value="F:ATP hydrolysis activity"/>
    <property type="evidence" value="ECO:0007669"/>
    <property type="project" value="InterPro"/>
</dbReference>
<dbReference type="InterPro" id="IPR002035">
    <property type="entry name" value="VWF_A"/>
</dbReference>
<dbReference type="SMART" id="SM00382">
    <property type="entry name" value="AAA"/>
    <property type="match status" value="2"/>
</dbReference>
<dbReference type="FunFam" id="3.40.50.300:FF:000011">
    <property type="entry name" value="Putative ABC transporter ATP-binding component"/>
    <property type="match status" value="1"/>
</dbReference>
<dbReference type="InterPro" id="IPR027417">
    <property type="entry name" value="P-loop_NTPase"/>
</dbReference>
<feature type="domain" description="VWFA" evidence="4">
    <location>
        <begin position="1667"/>
        <end position="1860"/>
    </location>
</feature>
<keyword evidence="3" id="KW-0067">ATP-binding</keyword>
<organism evidence="6 7">
    <name type="scientific">Lagenidium giganteum</name>
    <dbReference type="NCBI Taxonomy" id="4803"/>
    <lineage>
        <taxon>Eukaryota</taxon>
        <taxon>Sar</taxon>
        <taxon>Stramenopiles</taxon>
        <taxon>Oomycota</taxon>
        <taxon>Peronosporomycetes</taxon>
        <taxon>Pythiales</taxon>
        <taxon>Pythiaceae</taxon>
    </lineage>
</organism>
<dbReference type="GO" id="GO:0005524">
    <property type="term" value="F:ATP binding"/>
    <property type="evidence" value="ECO:0007669"/>
    <property type="project" value="UniProtKB-KW"/>
</dbReference>
<evidence type="ECO:0000256" key="1">
    <source>
        <dbReference type="ARBA" id="ARBA00022737"/>
    </source>
</evidence>
<evidence type="ECO:0000259" key="4">
    <source>
        <dbReference type="PROSITE" id="PS50234"/>
    </source>
</evidence>
<dbReference type="Gene3D" id="3.40.50.410">
    <property type="entry name" value="von Willebrand factor, type A domain"/>
    <property type="match status" value="1"/>
</dbReference>
<dbReference type="Gene3D" id="3.40.50.300">
    <property type="entry name" value="P-loop containing nucleotide triphosphate hydrolases"/>
    <property type="match status" value="3"/>
</dbReference>
<reference evidence="6" key="1">
    <citation type="submission" date="2022-11" db="EMBL/GenBank/DDBJ databases">
        <authorList>
            <person name="Morgan W.R."/>
            <person name="Tartar A."/>
        </authorList>
    </citation>
    <scope>NUCLEOTIDE SEQUENCE</scope>
    <source>
        <strain evidence="6">ARSEF 373</strain>
    </source>
</reference>
<sequence>MTIKTDEHSRDDTPTAELFRVMSLPVETQNEMDVLKPWLDDREVMRLSSSFGVLPSINAKDFAFNMLEARDFDDEFGKFLRDAVGLDRSISNTSMKVRVGGLFGRQDAVRDELMSMGIWTAGMASTLAGMEQGVFCVHVPGSPSTIVLFAWLQDSLLAPVRLRDTATYVMRFFTSICSDVVLCLTDDDYGAVQFAQERLQNDEDSDEDGGEMYSVSLRVERQDEREDSTQSTMIGSVNVPRSLEGAPTVLIAGSFSAVATRMTRPGRLDTLSFTKKFANWTEASAWLKEQATAYRLVLPPLPHHAFAEGKVAERLIKTFGCWPEEMVAELNHAAEVDAAIALSTAQETARKSVQEQWQRLRSLSDRLFVCDNNEVRRTYEQELGTLLQSGKLTRDDKNVLRAPTKCQGIKRHYLLHAAPKEQGEMVTVILGRGSIQCKRCAQSVNRANEQETEVVVDDAAVYAHQYVDAATQAAQLVFADVLAQVMTSRLRDMERELDRRFANDLKERQHGALVDVLKEHYIRLRTRTRESANGKLRMEVTVKPKGNQWVIDGNCEKRMQCDECWRLTKVEVDEDGRLAPSFLGYLPVENSVVGEFTYGTRSLLRVTARDHHTIVTSWHFDPNASEHSFRLARRKKIKLFGKLATAARFDAENRTIAFVHKSKLHVYKFNDHFDSMQLAYDVDLDVASSLDNPASELTLLRSSAVVVDEQSNVQIIELLNERASTEFRFDEEYDSVKPTWCSAPFALEDDLVLGQVVLFPTGDDTQQHVVVRFCATEDHRVLPSATLDLTVAADRVGVTLKKNVLYVHDPVAAVVHAVDLDVTVRSDTYRMCRATDTDKQSTSTPQEQRRLAHWLWVLYHVFEKFPVRGLLGSESTAVSLRLFACIPGRSWSAQSLHDFSCTLKSSMEQMNIELLTLNKELYGLDLANSLMACHVADFNAFGVHSVFSFITELVTFVPVQICRAEGNKLHVMIDGLDPSQREDDVSVHSTVVEVAQSIRFGLLSPLLSSWPGKCVVVTSMGKQSTGKSYYLNHVTGTSFAISGQRCTDGAWLTVRVLDGDVLLLVIDFEGLGSFERIDQEDVLLSVLNAAISHFTVFRIESRFDKDVDMLFSSFQKGVRLISGDKHLFQGSLFLSVRDVNPNDQSGVVRELKQKFSRLLAANRERSFVSEMYSGQLEINCSPPLGTIGYYKSLTYSKRFIEHKLIKNGNIGFESGSTCIDCLRLLLAKISVLDWTRMDESTYQLQQAELEKQLPGLLRTGCLVSPHLQSEKQISSKNPVMVDQNDGDGVLSFVVIVQEHPAFASKWQAMEEVDLTSIPDHDVDFGSSVTSSGSQDWRRQCEDRRGMFEMYLNARQTSRSARVTRETQAMFDAFASFLVHRRVTKVRHWVRERVDDKAMGEIWRNLEQRMHECADPGICEQSVTSERKEFVGQRDKFEYDQWQMEGRKKACVVVLERGCTAHEGSHRCGSDQHFCRQQCPTCTYFCNKPMGHAGIHSTKHGSMVNALFLTDEDSFEIGGHHYVAGELGAPEMCGLHCARVGRGHVHFEPCSNTSKTCVHVASKDNRRHCTRTLTPKPATDMDELLHTKYWDTIGWEDPCAAMVERSEFDLCPAYCCAEEHQEREAPSCCLLPAWHDELIDPSNSQLQRSQRHGHEFRCVHEVNGGLKHHVFVLDCSGSMRGSPWSELCTALHEYVVAGAEGGAREDIVSVITFGGAAHIIYERRPITSLVSIGTLPFGGGGTLIGQGLGQASAVLSRSNYFVYKPVLIFVSDGRPGDGFRGMEKARKIYNRYAHYGLEMFAVGFGNASLPHLQQLARIFRGSVRSALDGGALKQEFRSIAMRSSTMEDAVTRALEETFKGLDEHILEYLVSVVTEQVEEQPKDEAALAATLEEGVVPFVLSSGFTDDEAQATALCHKLATNLFKSGIFGSHEFGATEIRKLDHVQSIEEHAIKDMESETTSLMERMWGFDRIRKKTNLEMEAQQSTQSQRQVRKQIQMEKLTLERSAQEAEEDREWEDAKFLPDLSIPDTGERDIHVPRMTINFKGKTLLSDTSLKLVAGRRYGLIGKNGCGKTTLLRFISHYELEGFPRHIRIQHVEQESASKLSLEEKSVLQVVIETDYERTVLLQREKELLAMDGTAENTAALKKVYDRLAVIDSDTAEARARAILHGLQFPERVIDGPARALSGGWRMRTALAGALFMSPDLLLLDEPTNHLDLEAVIWLETYLETYEKTMIVVSHDRNFLNAVTTDTIYLSQQKLTYYKGNYNTFEKTVKENLRQQRKAYEAQQMRIKHMQEFIDRFRANAKKAPLVQSRVKALDKILRNELIEEPEDERSFRMTFPPPEALGRPIISVDSVSFRYSEQSPLLFSDVHMGIDMSSRVGILGVNGSGKSTLINIMLGKLRPTTGNVTHNPRVRISTFTQHHIDSLDLSKSAVENMMMLYPGHESDEFRNHLGRFNLSGELAMKATRTLSGGQKSRVGFAIMTWRLPHILVLDEPTNHLDMETIDALIDALRDFKGGVVIVSHDQHFVTSVCDELWVVVDQKVARFRGNMAEYKSQVLGK</sequence>
<accession>A0AAV2ZH84</accession>
<dbReference type="Pfam" id="PF00092">
    <property type="entry name" value="VWA"/>
    <property type="match status" value="1"/>
</dbReference>
<dbReference type="Pfam" id="PF00005">
    <property type="entry name" value="ABC_tran"/>
    <property type="match status" value="2"/>
</dbReference>
<keyword evidence="7" id="KW-1185">Reference proteome</keyword>
<keyword evidence="2" id="KW-0547">Nucleotide-binding</keyword>
<dbReference type="InterPro" id="IPR017871">
    <property type="entry name" value="ABC_transporter-like_CS"/>
</dbReference>